<gene>
    <name evidence="2" type="ORF">DHEL01_v209227</name>
</gene>
<name>A0A2P5HQ40_DIAHE</name>
<sequence>MSPRSKRRRTGDRCHGTACGQPDCGDCHRDEDAAAGAAAATDTDAAQHQQQSGTGTAGPGPGPKPAPRTAPPSSPPPHTPSPGLAAMIAALEEKALRDLLLQSAASSQEIQRSIKDTYYRQASRPQPPPLLPQPLLTSHLMMQQAAAAAAAASAAAVASTASSSSAPAAAISTRLPATAATATATATATNTNTTASPTLSSHQQMMRPVTNFEHYSKSAWHALNDRELLSLSGSRQYTMAGDVYGDVCDCVNAIDEMTRDDSPLGTKQNAIETLRKIAKTVILAEDTVGYEVRKELQHDSHISDVMVRVAESMTPEERLRTGRRADDKGSLISKLEWVRDEAEGYCLKDAEGFARVLELLRSGFASSGASSTAPIDLTGTS</sequence>
<dbReference type="AlphaFoldDB" id="A0A2P5HQ40"/>
<feature type="compositionally biased region" description="Low complexity" evidence="1">
    <location>
        <begin position="183"/>
        <end position="195"/>
    </location>
</feature>
<evidence type="ECO:0000313" key="2">
    <source>
        <dbReference type="EMBL" id="POS72382.1"/>
    </source>
</evidence>
<feature type="region of interest" description="Disordered" evidence="1">
    <location>
        <begin position="1"/>
        <end position="83"/>
    </location>
</feature>
<evidence type="ECO:0000313" key="3">
    <source>
        <dbReference type="Proteomes" id="UP000094444"/>
    </source>
</evidence>
<dbReference type="OrthoDB" id="4364733at2759"/>
<dbReference type="Proteomes" id="UP000094444">
    <property type="component" value="Unassembled WGS sequence"/>
</dbReference>
<organism evidence="2 3">
    <name type="scientific">Diaporthe helianthi</name>
    <dbReference type="NCBI Taxonomy" id="158607"/>
    <lineage>
        <taxon>Eukaryota</taxon>
        <taxon>Fungi</taxon>
        <taxon>Dikarya</taxon>
        <taxon>Ascomycota</taxon>
        <taxon>Pezizomycotina</taxon>
        <taxon>Sordariomycetes</taxon>
        <taxon>Sordariomycetidae</taxon>
        <taxon>Diaporthales</taxon>
        <taxon>Diaporthaceae</taxon>
        <taxon>Diaporthe</taxon>
    </lineage>
</organism>
<proteinExistence type="predicted"/>
<feature type="region of interest" description="Disordered" evidence="1">
    <location>
        <begin position="183"/>
        <end position="203"/>
    </location>
</feature>
<accession>A0A2P5HQ40</accession>
<evidence type="ECO:0000256" key="1">
    <source>
        <dbReference type="SAM" id="MobiDB-lite"/>
    </source>
</evidence>
<feature type="compositionally biased region" description="Basic residues" evidence="1">
    <location>
        <begin position="1"/>
        <end position="10"/>
    </location>
</feature>
<dbReference type="EMBL" id="MAVT02001012">
    <property type="protein sequence ID" value="POS72382.1"/>
    <property type="molecule type" value="Genomic_DNA"/>
</dbReference>
<comment type="caution">
    <text evidence="2">The sequence shown here is derived from an EMBL/GenBank/DDBJ whole genome shotgun (WGS) entry which is preliminary data.</text>
</comment>
<feature type="compositionally biased region" description="Low complexity" evidence="1">
    <location>
        <begin position="34"/>
        <end position="46"/>
    </location>
</feature>
<feature type="compositionally biased region" description="Pro residues" evidence="1">
    <location>
        <begin position="60"/>
        <end position="80"/>
    </location>
</feature>
<dbReference type="InParanoid" id="A0A2P5HQ40"/>
<reference evidence="2" key="1">
    <citation type="submission" date="2017-09" db="EMBL/GenBank/DDBJ databases">
        <title>Polyketide synthases of a Diaporthe helianthi virulent isolate.</title>
        <authorList>
            <person name="Baroncelli R."/>
        </authorList>
    </citation>
    <scope>NUCLEOTIDE SEQUENCE [LARGE SCALE GENOMIC DNA]</scope>
    <source>
        <strain evidence="2">7/96</strain>
    </source>
</reference>
<keyword evidence="3" id="KW-1185">Reference proteome</keyword>
<protein>
    <submittedName>
        <fullName evidence="2">Uncharacterized protein</fullName>
    </submittedName>
</protein>